<feature type="non-terminal residue" evidence="2">
    <location>
        <position position="379"/>
    </location>
</feature>
<dbReference type="AlphaFoldDB" id="A0A937X2J5"/>
<accession>A0A937X2J5</accession>
<protein>
    <submittedName>
        <fullName evidence="2">IPT/TIG domain-containing protein</fullName>
    </submittedName>
</protein>
<evidence type="ECO:0000313" key="3">
    <source>
        <dbReference type="Proteomes" id="UP000703893"/>
    </source>
</evidence>
<dbReference type="InterPro" id="IPR013783">
    <property type="entry name" value="Ig-like_fold"/>
</dbReference>
<reference evidence="2 3" key="1">
    <citation type="submission" date="2019-03" db="EMBL/GenBank/DDBJ databases">
        <title>Lake Tanganyika Metagenome-Assembled Genomes (MAGs).</title>
        <authorList>
            <person name="Tran P."/>
        </authorList>
    </citation>
    <scope>NUCLEOTIDE SEQUENCE [LARGE SCALE GENOMIC DNA]</scope>
    <source>
        <strain evidence="2">K_DeepCast_65m_m2_236</strain>
    </source>
</reference>
<dbReference type="InterPro" id="IPR014756">
    <property type="entry name" value="Ig_E-set"/>
</dbReference>
<feature type="domain" description="IPT/TIG" evidence="1">
    <location>
        <begin position="199"/>
        <end position="272"/>
    </location>
</feature>
<dbReference type="SUPFAM" id="SSF81296">
    <property type="entry name" value="E set domains"/>
    <property type="match status" value="1"/>
</dbReference>
<proteinExistence type="predicted"/>
<evidence type="ECO:0000259" key="1">
    <source>
        <dbReference type="Pfam" id="PF01833"/>
    </source>
</evidence>
<dbReference type="EMBL" id="VGJX01000353">
    <property type="protein sequence ID" value="MBM3274856.1"/>
    <property type="molecule type" value="Genomic_DNA"/>
</dbReference>
<dbReference type="Pfam" id="PF01833">
    <property type="entry name" value="TIG"/>
    <property type="match status" value="1"/>
</dbReference>
<name>A0A937X2J5_9BACT</name>
<comment type="caution">
    <text evidence="2">The sequence shown here is derived from an EMBL/GenBank/DDBJ whole genome shotgun (WGS) entry which is preliminary data.</text>
</comment>
<gene>
    <name evidence="2" type="ORF">FJZ00_06870</name>
</gene>
<dbReference type="Proteomes" id="UP000703893">
    <property type="component" value="Unassembled WGS sequence"/>
</dbReference>
<organism evidence="2 3">
    <name type="scientific">Candidatus Tanganyikabacteria bacterium</name>
    <dbReference type="NCBI Taxonomy" id="2961651"/>
    <lineage>
        <taxon>Bacteria</taxon>
        <taxon>Bacillati</taxon>
        <taxon>Candidatus Sericytochromatia</taxon>
        <taxon>Candidatus Tanganyikabacteria</taxon>
    </lineage>
</organism>
<sequence length="379" mass="39069">MSRLRSVSGTAIAAALACACTFAPPRGPQAADILIPPVTADSKGAEPRKAVRPLAAPRTPAGANVAIQPPPAYVANSYVGSLRVSVAWPAEETEATASFKTQAVPFSTNALIIRVFAPGAKTPVVPLAVVVRPDGGGRSEAQIDGIPAGNNYSVDIEAFRERDPLVASPTLVARGASSVNILPSVVSPADIELVPSFVPIIKAVSSTLASPGDILTITGQNFGAIGNLAPIVTFNGTAASISVSATPIDDGTIQVQVPKGAAVGRFAVSNDGIPFVSNSVVWVPSRLDIQAPIQKWQGRNLNPGQLYYGTSLRFEAGWAWTLSPGATESLYGVAPAPVWTSSAPKVDPRTGQPVNSVDQVGEFRAAAVRTLTDVTARLG</sequence>
<evidence type="ECO:0000313" key="2">
    <source>
        <dbReference type="EMBL" id="MBM3274856.1"/>
    </source>
</evidence>
<dbReference type="Gene3D" id="2.60.40.10">
    <property type="entry name" value="Immunoglobulins"/>
    <property type="match status" value="1"/>
</dbReference>
<dbReference type="InterPro" id="IPR002909">
    <property type="entry name" value="IPT_dom"/>
</dbReference>
<dbReference type="PROSITE" id="PS51257">
    <property type="entry name" value="PROKAR_LIPOPROTEIN"/>
    <property type="match status" value="1"/>
</dbReference>
<dbReference type="CDD" id="cd00102">
    <property type="entry name" value="IPT"/>
    <property type="match status" value="1"/>
</dbReference>